<comment type="caution">
    <text evidence="9">The sequence shown here is derived from an EMBL/GenBank/DDBJ whole genome shotgun (WGS) entry which is preliminary data.</text>
</comment>
<keyword evidence="5 9" id="KW-0067">ATP-binding</keyword>
<evidence type="ECO:0000256" key="3">
    <source>
        <dbReference type="ARBA" id="ARBA00022519"/>
    </source>
</evidence>
<dbReference type="SUPFAM" id="SSF52540">
    <property type="entry name" value="P-loop containing nucleoside triphosphate hydrolases"/>
    <property type="match status" value="1"/>
</dbReference>
<evidence type="ECO:0000259" key="8">
    <source>
        <dbReference type="PROSITE" id="PS50893"/>
    </source>
</evidence>
<dbReference type="AlphaFoldDB" id="A0A9D9EAV0"/>
<keyword evidence="6" id="KW-1278">Translocase</keyword>
<dbReference type="InterPro" id="IPR050093">
    <property type="entry name" value="ABC_SmlMolc_Importer"/>
</dbReference>
<organism evidence="9 10">
    <name type="scientific">Candidatus Aphodenecus pullistercoris</name>
    <dbReference type="NCBI Taxonomy" id="2840669"/>
    <lineage>
        <taxon>Bacteria</taxon>
        <taxon>Pseudomonadati</taxon>
        <taxon>Spirochaetota</taxon>
        <taxon>Spirochaetia</taxon>
        <taxon>Spirochaetales</taxon>
        <taxon>Candidatus Aphodenecus</taxon>
    </lineage>
</organism>
<keyword evidence="2" id="KW-1003">Cell membrane</keyword>
<dbReference type="Pfam" id="PF00005">
    <property type="entry name" value="ABC_tran"/>
    <property type="match status" value="1"/>
</dbReference>
<dbReference type="GO" id="GO:0005524">
    <property type="term" value="F:ATP binding"/>
    <property type="evidence" value="ECO:0007669"/>
    <property type="project" value="UniProtKB-KW"/>
</dbReference>
<evidence type="ECO:0000313" key="9">
    <source>
        <dbReference type="EMBL" id="MBO8443156.1"/>
    </source>
</evidence>
<evidence type="ECO:0000256" key="5">
    <source>
        <dbReference type="ARBA" id="ARBA00022840"/>
    </source>
</evidence>
<dbReference type="SMART" id="SM00382">
    <property type="entry name" value="AAA"/>
    <property type="match status" value="1"/>
</dbReference>
<dbReference type="PANTHER" id="PTHR42781">
    <property type="entry name" value="SPERMIDINE/PUTRESCINE IMPORT ATP-BINDING PROTEIN POTA"/>
    <property type="match status" value="1"/>
</dbReference>
<proteinExistence type="predicted"/>
<dbReference type="InterPro" id="IPR027417">
    <property type="entry name" value="P-loop_NTPase"/>
</dbReference>
<dbReference type="PROSITE" id="PS00211">
    <property type="entry name" value="ABC_TRANSPORTER_1"/>
    <property type="match status" value="1"/>
</dbReference>
<evidence type="ECO:0000256" key="4">
    <source>
        <dbReference type="ARBA" id="ARBA00022741"/>
    </source>
</evidence>
<dbReference type="InterPro" id="IPR003593">
    <property type="entry name" value="AAA+_ATPase"/>
</dbReference>
<dbReference type="GO" id="GO:0015697">
    <property type="term" value="P:quaternary ammonium group transport"/>
    <property type="evidence" value="ECO:0007669"/>
    <property type="project" value="UniProtKB-ARBA"/>
</dbReference>
<name>A0A9D9EAV0_9SPIR</name>
<dbReference type="GO" id="GO:0016887">
    <property type="term" value="F:ATP hydrolysis activity"/>
    <property type="evidence" value="ECO:0007669"/>
    <property type="project" value="InterPro"/>
</dbReference>
<keyword evidence="7" id="KW-0472">Membrane</keyword>
<dbReference type="FunFam" id="3.40.50.300:FF:000425">
    <property type="entry name" value="Probable ABC transporter, ATP-binding subunit"/>
    <property type="match status" value="1"/>
</dbReference>
<keyword evidence="4" id="KW-0547">Nucleotide-binding</keyword>
<dbReference type="InterPro" id="IPR003439">
    <property type="entry name" value="ABC_transporter-like_ATP-bd"/>
</dbReference>
<evidence type="ECO:0000313" key="10">
    <source>
        <dbReference type="Proteomes" id="UP000823633"/>
    </source>
</evidence>
<gene>
    <name evidence="9" type="ORF">IAC42_05295</name>
</gene>
<evidence type="ECO:0000256" key="1">
    <source>
        <dbReference type="ARBA" id="ARBA00022448"/>
    </source>
</evidence>
<dbReference type="Proteomes" id="UP000823633">
    <property type="component" value="Unassembled WGS sequence"/>
</dbReference>
<sequence length="335" mass="36971">MGKLELRGLRKAYPNFTLELDLSVEEGEFLTVIGPSGSGKSTLLSLISGLESPDSGQILLDGKDIVPLPPQKRSVGLVFQDYALFPSMSVEDNVSYALKVRHIPKKEGRQAAGDLLDFVSLPGYGKRKVTTLSGGEAQRVALARALAGEPSVMLLDEPLSALDAALRRHLRDEIRRIHDEDRGLTTVYVTHDREEAFAISDRIAIVKDGKLEMAGTPEEVYKQPATLFTAFFTGEGTKLPTALFNLDKDADTVFFRPEAVAVRQTIFYGDADSWLELGQAEVLSSEFLGRSYLLGLRWQGHPILAESTVHPTSRHADLYLDKSRLIFFKDGRLVP</sequence>
<dbReference type="SUPFAM" id="SSF50331">
    <property type="entry name" value="MOP-like"/>
    <property type="match status" value="1"/>
</dbReference>
<dbReference type="PROSITE" id="PS50893">
    <property type="entry name" value="ABC_TRANSPORTER_2"/>
    <property type="match status" value="1"/>
</dbReference>
<evidence type="ECO:0000256" key="7">
    <source>
        <dbReference type="ARBA" id="ARBA00023136"/>
    </source>
</evidence>
<protein>
    <submittedName>
        <fullName evidence="9">ABC transporter ATP-binding protein</fullName>
    </submittedName>
</protein>
<dbReference type="InterPro" id="IPR017871">
    <property type="entry name" value="ABC_transporter-like_CS"/>
</dbReference>
<dbReference type="InterPro" id="IPR008995">
    <property type="entry name" value="Mo/tungstate-bd_C_term_dom"/>
</dbReference>
<dbReference type="EMBL" id="JADIMU010000032">
    <property type="protein sequence ID" value="MBO8443156.1"/>
    <property type="molecule type" value="Genomic_DNA"/>
</dbReference>
<keyword evidence="1" id="KW-0813">Transport</keyword>
<feature type="domain" description="ABC transporter" evidence="8">
    <location>
        <begin position="4"/>
        <end position="233"/>
    </location>
</feature>
<keyword evidence="3" id="KW-0997">Cell inner membrane</keyword>
<reference evidence="9" key="1">
    <citation type="submission" date="2020-10" db="EMBL/GenBank/DDBJ databases">
        <authorList>
            <person name="Gilroy R."/>
        </authorList>
    </citation>
    <scope>NUCLEOTIDE SEQUENCE</scope>
    <source>
        <strain evidence="9">11167</strain>
    </source>
</reference>
<accession>A0A9D9EAV0</accession>
<evidence type="ECO:0000256" key="2">
    <source>
        <dbReference type="ARBA" id="ARBA00022475"/>
    </source>
</evidence>
<evidence type="ECO:0000256" key="6">
    <source>
        <dbReference type="ARBA" id="ARBA00022967"/>
    </source>
</evidence>
<reference evidence="9" key="2">
    <citation type="journal article" date="2021" name="PeerJ">
        <title>Extensive microbial diversity within the chicken gut microbiome revealed by metagenomics and culture.</title>
        <authorList>
            <person name="Gilroy R."/>
            <person name="Ravi A."/>
            <person name="Getino M."/>
            <person name="Pursley I."/>
            <person name="Horton D.L."/>
            <person name="Alikhan N.F."/>
            <person name="Baker D."/>
            <person name="Gharbi K."/>
            <person name="Hall N."/>
            <person name="Watson M."/>
            <person name="Adriaenssens E.M."/>
            <person name="Foster-Nyarko E."/>
            <person name="Jarju S."/>
            <person name="Secka A."/>
            <person name="Antonio M."/>
            <person name="Oren A."/>
            <person name="Chaudhuri R.R."/>
            <person name="La Ragione R."/>
            <person name="Hildebrand F."/>
            <person name="Pallen M.J."/>
        </authorList>
    </citation>
    <scope>NUCLEOTIDE SEQUENCE</scope>
    <source>
        <strain evidence="9">11167</strain>
    </source>
</reference>
<dbReference type="Gene3D" id="3.40.50.300">
    <property type="entry name" value="P-loop containing nucleotide triphosphate hydrolases"/>
    <property type="match status" value="1"/>
</dbReference>
<dbReference type="PANTHER" id="PTHR42781:SF1">
    <property type="entry name" value="THIAMINE IMPORT ATP-BINDING PROTEIN THIQ"/>
    <property type="match status" value="1"/>
</dbReference>